<feature type="region of interest" description="Disordered" evidence="1">
    <location>
        <begin position="131"/>
        <end position="152"/>
    </location>
</feature>
<organism evidence="2 3">
    <name type="scientific">Pomacea canaliculata</name>
    <name type="common">Golden apple snail</name>
    <dbReference type="NCBI Taxonomy" id="400727"/>
    <lineage>
        <taxon>Eukaryota</taxon>
        <taxon>Metazoa</taxon>
        <taxon>Spiralia</taxon>
        <taxon>Lophotrochozoa</taxon>
        <taxon>Mollusca</taxon>
        <taxon>Gastropoda</taxon>
        <taxon>Caenogastropoda</taxon>
        <taxon>Architaenioglossa</taxon>
        <taxon>Ampullarioidea</taxon>
        <taxon>Ampullariidae</taxon>
        <taxon>Pomacea</taxon>
    </lineage>
</organism>
<evidence type="ECO:0000256" key="1">
    <source>
        <dbReference type="SAM" id="MobiDB-lite"/>
    </source>
</evidence>
<protein>
    <submittedName>
        <fullName evidence="2">Uncharacterized protein</fullName>
    </submittedName>
</protein>
<feature type="region of interest" description="Disordered" evidence="1">
    <location>
        <begin position="50"/>
        <end position="80"/>
    </location>
</feature>
<gene>
    <name evidence="2" type="ORF">C0Q70_05009</name>
</gene>
<feature type="compositionally biased region" description="Basic and acidic residues" evidence="1">
    <location>
        <begin position="50"/>
        <end position="76"/>
    </location>
</feature>
<accession>A0A2T7PJY6</accession>
<dbReference type="EMBL" id="PZQS01000003">
    <property type="protein sequence ID" value="PVD33749.1"/>
    <property type="molecule type" value="Genomic_DNA"/>
</dbReference>
<dbReference type="Proteomes" id="UP000245119">
    <property type="component" value="Linkage Group LG3"/>
</dbReference>
<sequence>MSRPPAPQLGGRPQFTAPHSSGHKWRGREYSTKKEVEGVQEFVGERQLRAEEMTERKREREERAVGADGEGKDEGGRNAGGRAISQVWVKVIINIVWCTRGDLGHTLPRTHPHHPTYPSLLVSDIPQLLSVPANPSPRHRSGTACVRGSPPI</sequence>
<dbReference type="AlphaFoldDB" id="A0A2T7PJY6"/>
<proteinExistence type="predicted"/>
<feature type="compositionally biased region" description="Basic and acidic residues" evidence="1">
    <location>
        <begin position="27"/>
        <end position="37"/>
    </location>
</feature>
<comment type="caution">
    <text evidence="2">The sequence shown here is derived from an EMBL/GenBank/DDBJ whole genome shotgun (WGS) entry which is preliminary data.</text>
</comment>
<keyword evidence="3" id="KW-1185">Reference proteome</keyword>
<evidence type="ECO:0000313" key="3">
    <source>
        <dbReference type="Proteomes" id="UP000245119"/>
    </source>
</evidence>
<feature type="region of interest" description="Disordered" evidence="1">
    <location>
        <begin position="1"/>
        <end position="37"/>
    </location>
</feature>
<reference evidence="2 3" key="1">
    <citation type="submission" date="2018-04" db="EMBL/GenBank/DDBJ databases">
        <title>The genome of golden apple snail Pomacea canaliculata provides insight into stress tolerance and invasive adaptation.</title>
        <authorList>
            <person name="Liu C."/>
            <person name="Liu B."/>
            <person name="Ren Y."/>
            <person name="Zhang Y."/>
            <person name="Wang H."/>
            <person name="Li S."/>
            <person name="Jiang F."/>
            <person name="Yin L."/>
            <person name="Zhang G."/>
            <person name="Qian W."/>
            <person name="Fan W."/>
        </authorList>
    </citation>
    <scope>NUCLEOTIDE SEQUENCE [LARGE SCALE GENOMIC DNA]</scope>
    <source>
        <strain evidence="2">SZHN2017</strain>
        <tissue evidence="2">Muscle</tissue>
    </source>
</reference>
<name>A0A2T7PJY6_POMCA</name>
<evidence type="ECO:0000313" key="2">
    <source>
        <dbReference type="EMBL" id="PVD33749.1"/>
    </source>
</evidence>